<evidence type="ECO:0000313" key="5">
    <source>
        <dbReference type="Proteomes" id="UP000593932"/>
    </source>
</evidence>
<proteinExistence type="inferred from homology"/>
<protein>
    <submittedName>
        <fullName evidence="4">Efflux transporter outer membrane subunit</fullName>
    </submittedName>
</protein>
<organism evidence="4 5">
    <name type="scientific">Novilysobacter avium</name>
    <dbReference type="NCBI Taxonomy" id="2781023"/>
    <lineage>
        <taxon>Bacteria</taxon>
        <taxon>Pseudomonadati</taxon>
        <taxon>Pseudomonadota</taxon>
        <taxon>Gammaproteobacteria</taxon>
        <taxon>Lysobacterales</taxon>
        <taxon>Lysobacteraceae</taxon>
        <taxon>Novilysobacter</taxon>
    </lineage>
</organism>
<evidence type="ECO:0000313" key="4">
    <source>
        <dbReference type="EMBL" id="QOW21037.1"/>
    </source>
</evidence>
<dbReference type="PANTHER" id="PTHR30203:SF32">
    <property type="entry name" value="CATION EFFLUX SYSTEM PROTEIN CUSC"/>
    <property type="match status" value="1"/>
</dbReference>
<dbReference type="InterPro" id="IPR010131">
    <property type="entry name" value="MdtP/NodT-like"/>
</dbReference>
<dbReference type="SUPFAM" id="SSF56954">
    <property type="entry name" value="Outer membrane efflux proteins (OEP)"/>
    <property type="match status" value="1"/>
</dbReference>
<evidence type="ECO:0000256" key="2">
    <source>
        <dbReference type="RuleBase" id="RU362097"/>
    </source>
</evidence>
<dbReference type="PROSITE" id="PS51257">
    <property type="entry name" value="PROKAR_LIPOPROTEIN"/>
    <property type="match status" value="1"/>
</dbReference>
<evidence type="ECO:0000256" key="3">
    <source>
        <dbReference type="SAM" id="MobiDB-lite"/>
    </source>
</evidence>
<keyword evidence="2" id="KW-0564">Palmitate</keyword>
<keyword evidence="2" id="KW-0732">Signal</keyword>
<dbReference type="Pfam" id="PF02321">
    <property type="entry name" value="OEP"/>
    <property type="match status" value="2"/>
</dbReference>
<feature type="signal peptide" evidence="2">
    <location>
        <begin position="1"/>
        <end position="23"/>
    </location>
</feature>
<dbReference type="InterPro" id="IPR003423">
    <property type="entry name" value="OMP_efflux"/>
</dbReference>
<keyword evidence="2" id="KW-1134">Transmembrane beta strand</keyword>
<name>A0A7S6UIS9_9GAMM</name>
<feature type="region of interest" description="Disordered" evidence="3">
    <location>
        <begin position="40"/>
        <end position="60"/>
    </location>
</feature>
<comment type="similarity">
    <text evidence="1 2">Belongs to the outer membrane factor (OMF) (TC 1.B.17) family.</text>
</comment>
<keyword evidence="2" id="KW-0472">Membrane</keyword>
<feature type="chain" id="PRO_5044992219" evidence="2">
    <location>
        <begin position="24"/>
        <end position="479"/>
    </location>
</feature>
<sequence>MHKPLVTALALATSLFVSGCAMLEPRVPEVAPSIPAEWPLPPTTSTDSMAQPAASMGPQLDLGTTPVADVGWRDFFLDPRLEQLIAQALENNRDLRVAVLNVERARSQYRIQRADRVPSLGVSAELQRTGGDAPVTELYTAGLGIAQFELDLFGRVRSLSHAALQSYFASEESRRAAQLSLVAEVANTYLALAADQELLRVTEARLENQQAAFDLTEKRFELGALSALDLNQARTTVEAARSDVARFAGQVAQDINALTLLVGDTIDPALLPTRFEPSVSGLAGLPAALPSSVLLRRPDVMSAEHRLLAANANIGAARAAFFPSISLTGSIGSASDELSGLFKSGSGMWSFMPQINLPIFQGGRLRANLGMATADRDIALAEYEKSIQSGFREVADALALSKTLAQQRVAQEALLQAATRTNELSQARYDAGLDSYLTLLITQRTLYDAQQSLVATLLAEQANRVTLYKVLGGGWVEGQ</sequence>
<keyword evidence="2" id="KW-0812">Transmembrane</keyword>
<comment type="subcellular location">
    <subcellularLocation>
        <location evidence="2">Cell outer membrane</location>
        <topology evidence="2">Lipid-anchor</topology>
    </subcellularLocation>
</comment>
<dbReference type="RefSeq" id="WP_194033634.1">
    <property type="nucleotide sequence ID" value="NZ_CP063657.1"/>
</dbReference>
<keyword evidence="2" id="KW-0449">Lipoprotein</keyword>
<accession>A0A7S6UIS9</accession>
<dbReference type="PANTHER" id="PTHR30203">
    <property type="entry name" value="OUTER MEMBRANE CATION EFFLUX PROTEIN"/>
    <property type="match status" value="1"/>
</dbReference>
<evidence type="ECO:0000256" key="1">
    <source>
        <dbReference type="ARBA" id="ARBA00007613"/>
    </source>
</evidence>
<dbReference type="Gene3D" id="1.20.1600.10">
    <property type="entry name" value="Outer membrane efflux proteins (OEP)"/>
    <property type="match status" value="1"/>
</dbReference>
<reference evidence="4 5" key="1">
    <citation type="submission" date="2020-10" db="EMBL/GenBank/DDBJ databases">
        <title>complete genome sequencing of Lysobacter sp. H23M41.</title>
        <authorList>
            <person name="Bae J.-W."/>
            <person name="Lee S.-Y."/>
        </authorList>
    </citation>
    <scope>NUCLEOTIDE SEQUENCE [LARGE SCALE GENOMIC DNA]</scope>
    <source>
        <strain evidence="4 5">H23M41</strain>
    </source>
</reference>
<dbReference type="NCBIfam" id="TIGR01845">
    <property type="entry name" value="outer_NodT"/>
    <property type="match status" value="1"/>
</dbReference>
<dbReference type="Gene3D" id="2.20.200.10">
    <property type="entry name" value="Outer membrane efflux proteins (OEP)"/>
    <property type="match status" value="1"/>
</dbReference>
<keyword evidence="5" id="KW-1185">Reference proteome</keyword>
<gene>
    <name evidence="4" type="ORF">INQ42_06915</name>
</gene>
<dbReference type="EMBL" id="CP063657">
    <property type="protein sequence ID" value="QOW21037.1"/>
    <property type="molecule type" value="Genomic_DNA"/>
</dbReference>
<dbReference type="Proteomes" id="UP000593932">
    <property type="component" value="Chromosome"/>
</dbReference>